<dbReference type="InterPro" id="IPR037446">
    <property type="entry name" value="His_Pase_VIP1"/>
</dbReference>
<evidence type="ECO:0000313" key="3">
    <source>
        <dbReference type="EMBL" id="MBX23465.1"/>
    </source>
</evidence>
<evidence type="ECO:0000256" key="2">
    <source>
        <dbReference type="ARBA" id="ARBA00034629"/>
    </source>
</evidence>
<dbReference type="AlphaFoldDB" id="A0A2P2LZQ9"/>
<dbReference type="GO" id="GO:0000828">
    <property type="term" value="F:inositol hexakisphosphate kinase activity"/>
    <property type="evidence" value="ECO:0007669"/>
    <property type="project" value="TreeGrafter"/>
</dbReference>
<reference evidence="3" key="1">
    <citation type="submission" date="2018-02" db="EMBL/GenBank/DDBJ databases">
        <title>Rhizophora mucronata_Transcriptome.</title>
        <authorList>
            <person name="Meera S.P."/>
            <person name="Sreeshan A."/>
            <person name="Augustine A."/>
        </authorList>
    </citation>
    <scope>NUCLEOTIDE SEQUENCE</scope>
    <source>
        <tissue evidence="3">Leaf</tissue>
    </source>
</reference>
<name>A0A2P2LZQ9_RHIMU</name>
<organism evidence="3">
    <name type="scientific">Rhizophora mucronata</name>
    <name type="common">Asiatic mangrove</name>
    <dbReference type="NCBI Taxonomy" id="61149"/>
    <lineage>
        <taxon>Eukaryota</taxon>
        <taxon>Viridiplantae</taxon>
        <taxon>Streptophyta</taxon>
        <taxon>Embryophyta</taxon>
        <taxon>Tracheophyta</taxon>
        <taxon>Spermatophyta</taxon>
        <taxon>Magnoliopsida</taxon>
        <taxon>eudicotyledons</taxon>
        <taxon>Gunneridae</taxon>
        <taxon>Pentapetalae</taxon>
        <taxon>rosids</taxon>
        <taxon>fabids</taxon>
        <taxon>Malpighiales</taxon>
        <taxon>Rhizophoraceae</taxon>
        <taxon>Rhizophora</taxon>
    </lineage>
</organism>
<dbReference type="GO" id="GO:0033857">
    <property type="term" value="F:5-diphosphoinositol pentakisphosphate 1-kinase activity"/>
    <property type="evidence" value="ECO:0007669"/>
    <property type="project" value="TreeGrafter"/>
</dbReference>
<evidence type="ECO:0000256" key="1">
    <source>
        <dbReference type="ARBA" id="ARBA00033696"/>
    </source>
</evidence>
<proteinExistence type="predicted"/>
<comment type="catalytic activity">
    <reaction evidence="2">
        <text>1D-myo-inositol hexakisphosphate + ATP = 1-diphospho-1D-myo-inositol 2,3,4,5,6-pentakisphosphate + ADP</text>
        <dbReference type="Rhea" id="RHEA:37459"/>
        <dbReference type="ChEBI" id="CHEBI:30616"/>
        <dbReference type="ChEBI" id="CHEBI:58130"/>
        <dbReference type="ChEBI" id="CHEBI:74946"/>
        <dbReference type="ChEBI" id="CHEBI:456216"/>
        <dbReference type="EC" id="2.7.4.24"/>
    </reaction>
    <physiologicalReaction direction="left-to-right" evidence="2">
        <dbReference type="Rhea" id="RHEA:37460"/>
    </physiologicalReaction>
</comment>
<accession>A0A2P2LZQ9</accession>
<protein>
    <submittedName>
        <fullName evidence="3">Uncharacterized protein</fullName>
    </submittedName>
</protein>
<dbReference type="GO" id="GO:0032958">
    <property type="term" value="P:inositol phosphate biosynthetic process"/>
    <property type="evidence" value="ECO:0007669"/>
    <property type="project" value="TreeGrafter"/>
</dbReference>
<dbReference type="GO" id="GO:0006020">
    <property type="term" value="P:inositol metabolic process"/>
    <property type="evidence" value="ECO:0007669"/>
    <property type="project" value="TreeGrafter"/>
</dbReference>
<dbReference type="PANTHER" id="PTHR12750:SF9">
    <property type="entry name" value="INOSITOL HEXAKISPHOSPHATE AND DIPHOSPHOINOSITOL-PENTAKISPHOSPHATE KINASE"/>
    <property type="match status" value="1"/>
</dbReference>
<dbReference type="PANTHER" id="PTHR12750">
    <property type="entry name" value="DIPHOSPHOINOSITOL PENTAKISPHOSPHATE KINASE"/>
    <property type="match status" value="1"/>
</dbReference>
<dbReference type="EMBL" id="GGEC01042981">
    <property type="protein sequence ID" value="MBX23465.1"/>
    <property type="molecule type" value="Transcribed_RNA"/>
</dbReference>
<dbReference type="Gene3D" id="3.30.470.20">
    <property type="entry name" value="ATP-grasp fold, B domain"/>
    <property type="match status" value="1"/>
</dbReference>
<comment type="catalytic activity">
    <reaction evidence="1">
        <text>5-diphospho-1D-myo-inositol 1,2,3,4,6-pentakisphosphate + ATP + H(+) = 1,5-bis(diphospho)-1D-myo-inositol 2,3,4,6-tetrakisphosphate + ADP</text>
        <dbReference type="Rhea" id="RHEA:10276"/>
        <dbReference type="ChEBI" id="CHEBI:15378"/>
        <dbReference type="ChEBI" id="CHEBI:30616"/>
        <dbReference type="ChEBI" id="CHEBI:58628"/>
        <dbReference type="ChEBI" id="CHEBI:77983"/>
        <dbReference type="ChEBI" id="CHEBI:456216"/>
        <dbReference type="EC" id="2.7.4.24"/>
    </reaction>
    <physiologicalReaction direction="left-to-right" evidence="1">
        <dbReference type="Rhea" id="RHEA:10277"/>
    </physiologicalReaction>
</comment>
<sequence>MIYYPNSAGGGMKELFRKVGNRSSEFHPEVRRVRREGSYIYEEFMPTGGTDVKVHYVAFCIASFHMLVS</sequence>